<comment type="caution">
    <text evidence="5">The sequence shown here is derived from an EMBL/GenBank/DDBJ whole genome shotgun (WGS) entry which is preliminary data.</text>
</comment>
<sequence length="423" mass="49359">MKKTLNLLIILSCLQFSLFAQTTELLELWQKKDWKTLVTASSQQIQANKSNYQAYYWKQYALVEQGQNVDALEVLKAAFKSCENKLEIRSELANLYFLQGMYHQAKSELDTLLKEQRPDFRTFEQRVLIHEFSKERLAAINLLHRGKNNDASQIFYWIHLGDNYNHLGEYDDAIKFYEMAMDMNPLDYETNSKLARVYLKVDPESALDICDLVLEKDSTNIRFIQIAASAFIKLDKEIEALNQYSKALSLGDSTLNTMRNAGILFQKFQKSDKALKLLNKSYQIDSTDVKVVFYLAMAETHLFKPEKGLELFDESLKLMQADSSILSIIHKEKGVIYADKKQHQKALDNYLIAHKLNPKKKFYLFLIAEQYDALNRKKEALEYYQQVFDNIDEKKGLDLLSASIRDFSKSRIERLKEDLFMEQ</sequence>
<name>A0A425Y7G8_9BACT</name>
<protein>
    <submittedName>
        <fullName evidence="5">Uncharacterized protein</fullName>
    </submittedName>
</protein>
<dbReference type="SUPFAM" id="SSF48452">
    <property type="entry name" value="TPR-like"/>
    <property type="match status" value="3"/>
</dbReference>
<dbReference type="AlphaFoldDB" id="A0A425Y7G8"/>
<reference evidence="5 6" key="1">
    <citation type="submission" date="2018-07" db="EMBL/GenBank/DDBJ databases">
        <title>Draft genome sequence of Ancylomarina sp. M1P.</title>
        <authorList>
            <person name="Yadav S."/>
            <person name="Villanueva L."/>
            <person name="Damste J.S.S."/>
        </authorList>
    </citation>
    <scope>NUCLEOTIDE SEQUENCE [LARGE SCALE GENOMIC DNA]</scope>
    <source>
        <strain evidence="5 6">M1P</strain>
    </source>
</reference>
<dbReference type="Gene3D" id="1.25.40.10">
    <property type="entry name" value="Tetratricopeptide repeat domain"/>
    <property type="match status" value="2"/>
</dbReference>
<accession>A0A425Y7G8</accession>
<dbReference type="Pfam" id="PF13181">
    <property type="entry name" value="TPR_8"/>
    <property type="match status" value="1"/>
</dbReference>
<keyword evidence="6" id="KW-1185">Reference proteome</keyword>
<evidence type="ECO:0000256" key="3">
    <source>
        <dbReference type="PROSITE-ProRule" id="PRU00339"/>
    </source>
</evidence>
<evidence type="ECO:0000313" key="5">
    <source>
        <dbReference type="EMBL" id="RRG24479.1"/>
    </source>
</evidence>
<dbReference type="EMBL" id="QQWG01000001">
    <property type="protein sequence ID" value="RRG24479.1"/>
    <property type="molecule type" value="Genomic_DNA"/>
</dbReference>
<dbReference type="InterPro" id="IPR011990">
    <property type="entry name" value="TPR-like_helical_dom_sf"/>
</dbReference>
<evidence type="ECO:0000256" key="1">
    <source>
        <dbReference type="ARBA" id="ARBA00022737"/>
    </source>
</evidence>
<feature type="signal peptide" evidence="4">
    <location>
        <begin position="1"/>
        <end position="22"/>
    </location>
</feature>
<feature type="repeat" description="TPR" evidence="3">
    <location>
        <begin position="327"/>
        <end position="360"/>
    </location>
</feature>
<evidence type="ECO:0000313" key="6">
    <source>
        <dbReference type="Proteomes" id="UP000285794"/>
    </source>
</evidence>
<evidence type="ECO:0000256" key="2">
    <source>
        <dbReference type="ARBA" id="ARBA00022803"/>
    </source>
</evidence>
<keyword evidence="4" id="KW-0732">Signal</keyword>
<dbReference type="Proteomes" id="UP000285794">
    <property type="component" value="Unassembled WGS sequence"/>
</dbReference>
<keyword evidence="2 3" id="KW-0802">TPR repeat</keyword>
<dbReference type="InterPro" id="IPR019734">
    <property type="entry name" value="TPR_rpt"/>
</dbReference>
<dbReference type="OrthoDB" id="638548at2"/>
<organism evidence="5 6">
    <name type="scientific">Ancylomarina euxinus</name>
    <dbReference type="NCBI Taxonomy" id="2283627"/>
    <lineage>
        <taxon>Bacteria</taxon>
        <taxon>Pseudomonadati</taxon>
        <taxon>Bacteroidota</taxon>
        <taxon>Bacteroidia</taxon>
        <taxon>Marinilabiliales</taxon>
        <taxon>Marinifilaceae</taxon>
        <taxon>Ancylomarina</taxon>
    </lineage>
</organism>
<feature type="chain" id="PRO_5019128317" evidence="4">
    <location>
        <begin position="23"/>
        <end position="423"/>
    </location>
</feature>
<proteinExistence type="predicted"/>
<dbReference type="Pfam" id="PF14559">
    <property type="entry name" value="TPR_19"/>
    <property type="match status" value="1"/>
</dbReference>
<dbReference type="InterPro" id="IPR050498">
    <property type="entry name" value="Ycf3"/>
</dbReference>
<keyword evidence="1" id="KW-0677">Repeat</keyword>
<dbReference type="PROSITE" id="PS50005">
    <property type="entry name" value="TPR"/>
    <property type="match status" value="2"/>
</dbReference>
<evidence type="ECO:0000256" key="4">
    <source>
        <dbReference type="SAM" id="SignalP"/>
    </source>
</evidence>
<dbReference type="PANTHER" id="PTHR44858">
    <property type="entry name" value="TETRATRICOPEPTIDE REPEAT PROTEIN 6"/>
    <property type="match status" value="1"/>
</dbReference>
<dbReference type="PANTHER" id="PTHR44858:SF1">
    <property type="entry name" value="UDP-N-ACETYLGLUCOSAMINE--PEPTIDE N-ACETYLGLUCOSAMINYLTRANSFERASE SPINDLY-RELATED"/>
    <property type="match status" value="1"/>
</dbReference>
<dbReference type="SMART" id="SM00028">
    <property type="entry name" value="TPR"/>
    <property type="match status" value="8"/>
</dbReference>
<feature type="repeat" description="TPR" evidence="3">
    <location>
        <begin position="154"/>
        <end position="187"/>
    </location>
</feature>
<dbReference type="PROSITE" id="PS50293">
    <property type="entry name" value="TPR_REGION"/>
    <property type="match status" value="1"/>
</dbReference>
<dbReference type="RefSeq" id="WP_125028754.1">
    <property type="nucleotide sequence ID" value="NZ_JAPXVP010000001.1"/>
</dbReference>
<gene>
    <name evidence="5" type="ORF">DWB61_00225</name>
</gene>
<dbReference type="Pfam" id="PF13174">
    <property type="entry name" value="TPR_6"/>
    <property type="match status" value="1"/>
</dbReference>